<feature type="compositionally biased region" description="Low complexity" evidence="1">
    <location>
        <begin position="67"/>
        <end position="80"/>
    </location>
</feature>
<evidence type="ECO:0000313" key="3">
    <source>
        <dbReference type="EMBL" id="BAD10162.1"/>
    </source>
</evidence>
<reference evidence="3" key="2">
    <citation type="submission" date="2002-05" db="EMBL/GenBank/DDBJ databases">
        <title>Oryza sativa nipponbare(GA3) genomic DNA, chromosome 8, BAC clone:OSJNBa0016C11.</title>
        <authorList>
            <person name="Sasaki T."/>
            <person name="Matsumoto T."/>
            <person name="Katayose Y."/>
        </authorList>
    </citation>
    <scope>NUCLEOTIDE SEQUENCE</scope>
</reference>
<gene>
    <name evidence="3" type="ORF">OSJNBa0016C11.40</name>
    <name evidence="2" type="ORF">P0524F03.9</name>
</gene>
<feature type="region of interest" description="Disordered" evidence="1">
    <location>
        <begin position="26"/>
        <end position="80"/>
    </location>
</feature>
<dbReference type="EMBL" id="AP004702">
    <property type="protein sequence ID" value="BAD09876.1"/>
    <property type="molecule type" value="Genomic_DNA"/>
</dbReference>
<sequence length="165" mass="17755">MGDQFPSSSLLRADIQQHVLFPGISLPTRPHHYSPPPPAAASTLRRRERSSERIPQRGHNQEPLLHAISPPESRAPASPPHSRFALVIRARVVAVAALDRLPIRAAAARGGAAAPAPENREPVWTVASAGAVRITANGGRYLPDSPRPIACFVRQADGAVRFRSL</sequence>
<reference evidence="4" key="4">
    <citation type="journal article" date="2008" name="Nucleic Acids Res.">
        <title>The rice annotation project database (RAP-DB): 2008 update.</title>
        <authorList>
            <consortium name="The rice annotation project (RAP)"/>
        </authorList>
    </citation>
    <scope>GENOME REANNOTATION</scope>
    <source>
        <strain evidence="4">cv. Nipponbare</strain>
    </source>
</reference>
<dbReference type="Proteomes" id="UP000000763">
    <property type="component" value="Chromosome 8"/>
</dbReference>
<proteinExistence type="predicted"/>
<organism evidence="3 4">
    <name type="scientific">Oryza sativa subsp. japonica</name>
    <name type="common">Rice</name>
    <dbReference type="NCBI Taxonomy" id="39947"/>
    <lineage>
        <taxon>Eukaryota</taxon>
        <taxon>Viridiplantae</taxon>
        <taxon>Streptophyta</taxon>
        <taxon>Embryophyta</taxon>
        <taxon>Tracheophyta</taxon>
        <taxon>Spermatophyta</taxon>
        <taxon>Magnoliopsida</taxon>
        <taxon>Liliopsida</taxon>
        <taxon>Poales</taxon>
        <taxon>Poaceae</taxon>
        <taxon>BOP clade</taxon>
        <taxon>Oryzoideae</taxon>
        <taxon>Oryzeae</taxon>
        <taxon>Oryzinae</taxon>
        <taxon>Oryza</taxon>
        <taxon>Oryza sativa</taxon>
    </lineage>
</organism>
<dbReference type="EMBL" id="AP005159">
    <property type="protein sequence ID" value="BAD10162.1"/>
    <property type="molecule type" value="Genomic_DNA"/>
</dbReference>
<protein>
    <submittedName>
        <fullName evidence="3">Uncharacterized protein</fullName>
    </submittedName>
</protein>
<accession>Q6Z521</accession>
<evidence type="ECO:0000256" key="1">
    <source>
        <dbReference type="SAM" id="MobiDB-lite"/>
    </source>
</evidence>
<name>Q6Z521_ORYSJ</name>
<reference evidence="4" key="3">
    <citation type="journal article" date="2005" name="Nature">
        <title>The map-based sequence of the rice genome.</title>
        <authorList>
            <consortium name="International rice genome sequencing project (IRGSP)"/>
            <person name="Matsumoto T."/>
            <person name="Wu J."/>
            <person name="Kanamori H."/>
            <person name="Katayose Y."/>
            <person name="Fujisawa M."/>
            <person name="Namiki N."/>
            <person name="Mizuno H."/>
            <person name="Yamamoto K."/>
            <person name="Antonio B.A."/>
            <person name="Baba T."/>
            <person name="Sakata K."/>
            <person name="Nagamura Y."/>
            <person name="Aoki H."/>
            <person name="Arikawa K."/>
            <person name="Arita K."/>
            <person name="Bito T."/>
            <person name="Chiden Y."/>
            <person name="Fujitsuka N."/>
            <person name="Fukunaka R."/>
            <person name="Hamada M."/>
            <person name="Harada C."/>
            <person name="Hayashi A."/>
            <person name="Hijishita S."/>
            <person name="Honda M."/>
            <person name="Hosokawa S."/>
            <person name="Ichikawa Y."/>
            <person name="Idonuma A."/>
            <person name="Iijima M."/>
            <person name="Ikeda M."/>
            <person name="Ikeno M."/>
            <person name="Ito K."/>
            <person name="Ito S."/>
            <person name="Ito T."/>
            <person name="Ito Y."/>
            <person name="Ito Y."/>
            <person name="Iwabuchi A."/>
            <person name="Kamiya K."/>
            <person name="Karasawa W."/>
            <person name="Kurita K."/>
            <person name="Katagiri S."/>
            <person name="Kikuta A."/>
            <person name="Kobayashi H."/>
            <person name="Kobayashi N."/>
            <person name="Machita K."/>
            <person name="Maehara T."/>
            <person name="Masukawa M."/>
            <person name="Mizubayashi T."/>
            <person name="Mukai Y."/>
            <person name="Nagasaki H."/>
            <person name="Nagata Y."/>
            <person name="Naito S."/>
            <person name="Nakashima M."/>
            <person name="Nakama Y."/>
            <person name="Nakamichi Y."/>
            <person name="Nakamura M."/>
            <person name="Meguro A."/>
            <person name="Negishi M."/>
            <person name="Ohta I."/>
            <person name="Ohta T."/>
            <person name="Okamoto M."/>
            <person name="Ono N."/>
            <person name="Saji S."/>
            <person name="Sakaguchi M."/>
            <person name="Sakai K."/>
            <person name="Shibata M."/>
            <person name="Shimokawa T."/>
            <person name="Song J."/>
            <person name="Takazaki Y."/>
            <person name="Terasawa K."/>
            <person name="Tsugane M."/>
            <person name="Tsuji K."/>
            <person name="Ueda S."/>
            <person name="Waki K."/>
            <person name="Yamagata H."/>
            <person name="Yamamoto M."/>
            <person name="Yamamoto S."/>
            <person name="Yamane H."/>
            <person name="Yoshiki S."/>
            <person name="Yoshihara R."/>
            <person name="Yukawa K."/>
            <person name="Zhong H."/>
            <person name="Yano M."/>
            <person name="Yuan Q."/>
            <person name="Ouyang S."/>
            <person name="Liu J."/>
            <person name="Jones K.M."/>
            <person name="Gansberger K."/>
            <person name="Moffat K."/>
            <person name="Hill J."/>
            <person name="Bera J."/>
            <person name="Fadrosh D."/>
            <person name="Jin S."/>
            <person name="Johri S."/>
            <person name="Kim M."/>
            <person name="Overton L."/>
            <person name="Reardon M."/>
            <person name="Tsitrin T."/>
            <person name="Vuong H."/>
            <person name="Weaver B."/>
            <person name="Ciecko A."/>
            <person name="Tallon L."/>
            <person name="Jackson J."/>
            <person name="Pai G."/>
            <person name="Aken S.V."/>
            <person name="Utterback T."/>
            <person name="Reidmuller S."/>
            <person name="Feldblyum T."/>
            <person name="Hsiao J."/>
            <person name="Zismann V."/>
            <person name="Iobst S."/>
            <person name="de Vazeille A.R."/>
            <person name="Buell C.R."/>
            <person name="Ying K."/>
            <person name="Li Y."/>
            <person name="Lu T."/>
            <person name="Huang Y."/>
            <person name="Zhao Q."/>
            <person name="Feng Q."/>
            <person name="Zhang L."/>
            <person name="Zhu J."/>
            <person name="Weng Q."/>
            <person name="Mu J."/>
            <person name="Lu Y."/>
            <person name="Fan D."/>
            <person name="Liu Y."/>
            <person name="Guan J."/>
            <person name="Zhang Y."/>
            <person name="Yu S."/>
            <person name="Liu X."/>
            <person name="Zhang Y."/>
            <person name="Hong G."/>
            <person name="Han B."/>
            <person name="Choisne N."/>
            <person name="Demange N."/>
            <person name="Orjeda G."/>
            <person name="Samain S."/>
            <person name="Cattolico L."/>
            <person name="Pelletier E."/>
            <person name="Couloux A."/>
            <person name="Segurens B."/>
            <person name="Wincker P."/>
            <person name="D'Hont A."/>
            <person name="Scarpelli C."/>
            <person name="Weissenbach J."/>
            <person name="Salanoubat M."/>
            <person name="Quetier F."/>
            <person name="Yu Y."/>
            <person name="Kim H.R."/>
            <person name="Rambo T."/>
            <person name="Currie J."/>
            <person name="Collura K."/>
            <person name="Luo M."/>
            <person name="Yang T."/>
            <person name="Ammiraju J.S.S."/>
            <person name="Engler F."/>
            <person name="Soderlund C."/>
            <person name="Wing R.A."/>
            <person name="Palmer L.E."/>
            <person name="de la Bastide M."/>
            <person name="Spiegel L."/>
            <person name="Nascimento L."/>
            <person name="Zutavern T."/>
            <person name="O'Shaughnessy A."/>
            <person name="Dike S."/>
            <person name="Dedhia N."/>
            <person name="Preston R."/>
            <person name="Balija V."/>
            <person name="McCombie W.R."/>
            <person name="Chow T."/>
            <person name="Chen H."/>
            <person name="Chung M."/>
            <person name="Chen C."/>
            <person name="Shaw J."/>
            <person name="Wu H."/>
            <person name="Hsiao K."/>
            <person name="Chao Y."/>
            <person name="Chu M."/>
            <person name="Cheng C."/>
            <person name="Hour A."/>
            <person name="Lee P."/>
            <person name="Lin S."/>
            <person name="Lin Y."/>
            <person name="Liou J."/>
            <person name="Liu S."/>
            <person name="Hsing Y."/>
            <person name="Raghuvanshi S."/>
            <person name="Mohanty A."/>
            <person name="Bharti A.K."/>
            <person name="Gaur A."/>
            <person name="Gupta V."/>
            <person name="Kumar D."/>
            <person name="Ravi V."/>
            <person name="Vij S."/>
            <person name="Kapur A."/>
            <person name="Khurana P."/>
            <person name="Khurana P."/>
            <person name="Khurana J.P."/>
            <person name="Tyagi A.K."/>
            <person name="Gaikwad K."/>
            <person name="Singh A."/>
            <person name="Dalal V."/>
            <person name="Srivastava S."/>
            <person name="Dixit A."/>
            <person name="Pal A.K."/>
            <person name="Ghazi I.A."/>
            <person name="Yadav M."/>
            <person name="Pandit A."/>
            <person name="Bhargava A."/>
            <person name="Sureshbabu K."/>
            <person name="Batra K."/>
            <person name="Sharma T.R."/>
            <person name="Mohapatra T."/>
            <person name="Singh N.K."/>
            <person name="Messing J."/>
            <person name="Nelson A.B."/>
            <person name="Fuks G."/>
            <person name="Kavchok S."/>
            <person name="Keizer G."/>
            <person name="Linton E."/>
            <person name="Llaca V."/>
            <person name="Song R."/>
            <person name="Tanyolac B."/>
            <person name="Young S."/>
            <person name="Ho-Il K."/>
            <person name="Hahn J.H."/>
            <person name="Sangsakoo G."/>
            <person name="Vanavichit A."/>
            <person name="de Mattos Luiz.A.T."/>
            <person name="Zimmer P.D."/>
            <person name="Malone G."/>
            <person name="Dellagostin O."/>
            <person name="de Oliveira A.C."/>
            <person name="Bevan M."/>
            <person name="Bancroft I."/>
            <person name="Minx P."/>
            <person name="Cordum H."/>
            <person name="Wilson R."/>
            <person name="Cheng Z."/>
            <person name="Jin W."/>
            <person name="Jiang J."/>
            <person name="Leong S.A."/>
            <person name="Iwama H."/>
            <person name="Gojobori T."/>
            <person name="Itoh T."/>
            <person name="Niimura Y."/>
            <person name="Fujii Y."/>
            <person name="Habara T."/>
            <person name="Sakai H."/>
            <person name="Sato Y."/>
            <person name="Wilson G."/>
            <person name="Kumar K."/>
            <person name="McCouch S."/>
            <person name="Juretic N."/>
            <person name="Hoen D."/>
            <person name="Wright S."/>
            <person name="Bruskiewich R."/>
            <person name="Bureau T."/>
            <person name="Miyao A."/>
            <person name="Hirochika H."/>
            <person name="Nishikawa T."/>
            <person name="Kadowaki K."/>
            <person name="Sugiura M."/>
            <person name="Burr B."/>
            <person name="Sasaki T."/>
        </authorList>
    </citation>
    <scope>NUCLEOTIDE SEQUENCE [LARGE SCALE GENOMIC DNA]</scope>
    <source>
        <strain evidence="4">cv. Nipponbare</strain>
    </source>
</reference>
<evidence type="ECO:0000313" key="2">
    <source>
        <dbReference type="EMBL" id="BAD09876.1"/>
    </source>
</evidence>
<reference evidence="2" key="1">
    <citation type="submission" date="2002-01" db="EMBL/GenBank/DDBJ databases">
        <title>Oryza sativa nipponbare(GA3) genomic DNA, chromosome 8, PAC clone:P0524F03.</title>
        <authorList>
            <person name="Sasaki T."/>
            <person name="Matsumoto T."/>
            <person name="Yamamoto K."/>
        </authorList>
    </citation>
    <scope>NUCLEOTIDE SEQUENCE</scope>
</reference>
<dbReference type="AlphaFoldDB" id="Q6Z521"/>
<evidence type="ECO:0000313" key="4">
    <source>
        <dbReference type="Proteomes" id="UP000000763"/>
    </source>
</evidence>